<protein>
    <submittedName>
        <fullName evidence="9">Mitoguardin-2-like</fullName>
    </submittedName>
</protein>
<dbReference type="PANTHER" id="PTHR21508:SF5">
    <property type="entry name" value="MITOGUARDIN"/>
    <property type="match status" value="1"/>
</dbReference>
<keyword evidence="3" id="KW-0812">Transmembrane</keyword>
<gene>
    <name evidence="9" type="primary">Miga2</name>
</gene>
<dbReference type="PANTHER" id="PTHR21508">
    <property type="entry name" value="MITOGUARDIN"/>
    <property type="match status" value="1"/>
</dbReference>
<organism evidence="9">
    <name type="scientific">Phallusia mammillata</name>
    <dbReference type="NCBI Taxonomy" id="59560"/>
    <lineage>
        <taxon>Eukaryota</taxon>
        <taxon>Metazoa</taxon>
        <taxon>Chordata</taxon>
        <taxon>Tunicata</taxon>
        <taxon>Ascidiacea</taxon>
        <taxon>Phlebobranchia</taxon>
        <taxon>Ascidiidae</taxon>
        <taxon>Phallusia</taxon>
    </lineage>
</organism>
<evidence type="ECO:0000313" key="9">
    <source>
        <dbReference type="EMBL" id="CAB3263839.1"/>
    </source>
</evidence>
<dbReference type="GO" id="GO:0005741">
    <property type="term" value="C:mitochondrial outer membrane"/>
    <property type="evidence" value="ECO:0007669"/>
    <property type="project" value="UniProtKB-SubCell"/>
</dbReference>
<keyword evidence="7" id="KW-0472">Membrane</keyword>
<reference evidence="9" key="1">
    <citation type="submission" date="2020-04" db="EMBL/GenBank/DDBJ databases">
        <authorList>
            <person name="Neveu A P."/>
        </authorList>
    </citation>
    <scope>NUCLEOTIDE SEQUENCE</scope>
    <source>
        <tissue evidence="9">Whole embryo</tissue>
    </source>
</reference>
<keyword evidence="4" id="KW-1000">Mitochondrion outer membrane</keyword>
<accession>A0A6F9DL27</accession>
<dbReference type="EMBL" id="LR787977">
    <property type="protein sequence ID" value="CAB3263839.1"/>
    <property type="molecule type" value="mRNA"/>
</dbReference>
<evidence type="ECO:0000256" key="6">
    <source>
        <dbReference type="ARBA" id="ARBA00023128"/>
    </source>
</evidence>
<evidence type="ECO:0000256" key="4">
    <source>
        <dbReference type="ARBA" id="ARBA00022787"/>
    </source>
</evidence>
<feature type="compositionally biased region" description="Low complexity" evidence="8">
    <location>
        <begin position="104"/>
        <end position="118"/>
    </location>
</feature>
<proteinExistence type="evidence at transcript level"/>
<evidence type="ECO:0000256" key="5">
    <source>
        <dbReference type="ARBA" id="ARBA00022989"/>
    </source>
</evidence>
<name>A0A6F9DL27_9ASCI</name>
<dbReference type="InterPro" id="IPR019392">
    <property type="entry name" value="Miga"/>
</dbReference>
<feature type="compositionally biased region" description="Low complexity" evidence="8">
    <location>
        <begin position="207"/>
        <end position="220"/>
    </location>
</feature>
<feature type="compositionally biased region" description="Basic residues" evidence="8">
    <location>
        <begin position="93"/>
        <end position="103"/>
    </location>
</feature>
<feature type="compositionally biased region" description="Polar residues" evidence="8">
    <location>
        <begin position="185"/>
        <end position="206"/>
    </location>
</feature>
<sequence length="589" mass="66875">MSFLSISGVMNLFRSLPAPTPTMLKRTAIVAASLAGLFTILSAANYFRRKRQKRFPKENGKELLMPLTQTKLKKVKRSKEMVTSTANSSPNSVKHRRARRHRNTSMATSFTSSSATSSIRNGRLRRTTISTDGDDESLYQVESLCQEGVDSFEKALHKWEEASFILQSKIPQTNNHVKSKRKLLQSPSDDNLVKLNQSESRNSVQTSLARSSSFSTSPSSKVDNNNYYPQSEGHLDNISHDLEQNVGENKTSFEDQLQLIIGHAQLLQDAFDSMLYQRSDNGSDTDMTLTGYDDDRSVSDESESNMSFVSAHEFWDPRPDDITPQRLYLYERALEAVENGEVQCRTIRSDLLDCFSDDEFLAKLHCLRSGFALMLEDSSVRDWLIGSGRSMIECILCAAERNIDDFAVAFSRMIDFVNEPENWPKIEEELKGRRVVQISFYDIVLDFLIMDAFDDLESPPSALTSIMQNRWLADSLKESALSAAVWSVLKAKRSRLMYADGFVAHLYDISEHISPVLAWGFLGPEGRLKDVCEHFKGEVISFLRDLFNFDRIRFTSNSQMADDILQLTRDKFESLLIWLHNPVVNEMSG</sequence>
<feature type="region of interest" description="Disordered" evidence="8">
    <location>
        <begin position="77"/>
        <end position="131"/>
    </location>
</feature>
<feature type="compositionally biased region" description="Polar residues" evidence="8">
    <location>
        <begin position="81"/>
        <end position="92"/>
    </location>
</feature>
<evidence type="ECO:0000256" key="1">
    <source>
        <dbReference type="ARBA" id="ARBA00004294"/>
    </source>
</evidence>
<comment type="subcellular location">
    <subcellularLocation>
        <location evidence="1">Mitochondrion outer membrane</location>
    </subcellularLocation>
</comment>
<dbReference type="GO" id="GO:0008053">
    <property type="term" value="P:mitochondrial fusion"/>
    <property type="evidence" value="ECO:0007669"/>
    <property type="project" value="InterPro"/>
</dbReference>
<keyword evidence="6" id="KW-0496">Mitochondrion</keyword>
<keyword evidence="5" id="KW-1133">Transmembrane helix</keyword>
<dbReference type="AlphaFoldDB" id="A0A6F9DL27"/>
<evidence type="ECO:0000256" key="7">
    <source>
        <dbReference type="ARBA" id="ARBA00023136"/>
    </source>
</evidence>
<feature type="region of interest" description="Disordered" evidence="8">
    <location>
        <begin position="175"/>
        <end position="235"/>
    </location>
</feature>
<evidence type="ECO:0000256" key="8">
    <source>
        <dbReference type="SAM" id="MobiDB-lite"/>
    </source>
</evidence>
<evidence type="ECO:0000256" key="3">
    <source>
        <dbReference type="ARBA" id="ARBA00022692"/>
    </source>
</evidence>
<dbReference type="Pfam" id="PF10265">
    <property type="entry name" value="Miga"/>
    <property type="match status" value="2"/>
</dbReference>
<evidence type="ECO:0000256" key="2">
    <source>
        <dbReference type="ARBA" id="ARBA00008969"/>
    </source>
</evidence>
<comment type="similarity">
    <text evidence="2">Belongs to the mitoguardin family.</text>
</comment>